<keyword evidence="5" id="KW-0521">NADP</keyword>
<comment type="similarity">
    <text evidence="5 6">Belongs to the FMO family.</text>
</comment>
<accession>E4XWX5</accession>
<comment type="subcellular location">
    <subcellularLocation>
        <location evidence="5">Endoplasmic reticulum membrane</location>
    </subcellularLocation>
</comment>
<evidence type="ECO:0000256" key="3">
    <source>
        <dbReference type="ARBA" id="ARBA00022827"/>
    </source>
</evidence>
<feature type="transmembrane region" description="Helical" evidence="7">
    <location>
        <begin position="6"/>
        <end position="26"/>
    </location>
</feature>
<evidence type="ECO:0000313" key="9">
    <source>
        <dbReference type="Proteomes" id="UP000001307"/>
    </source>
</evidence>
<dbReference type="PIRSF" id="PIRSF000332">
    <property type="entry name" value="FMO"/>
    <property type="match status" value="1"/>
</dbReference>
<evidence type="ECO:0000256" key="6">
    <source>
        <dbReference type="RuleBase" id="RU361177"/>
    </source>
</evidence>
<dbReference type="SUPFAM" id="SSF51905">
    <property type="entry name" value="FAD/NAD(P)-binding domain"/>
    <property type="match status" value="2"/>
</dbReference>
<keyword evidence="5 7" id="KW-0472">Membrane</keyword>
<dbReference type="InParanoid" id="E4XWX5"/>
<dbReference type="PANTHER" id="PTHR42877">
    <property type="entry name" value="L-ORNITHINE N(5)-MONOOXYGENASE-RELATED"/>
    <property type="match status" value="1"/>
</dbReference>
<gene>
    <name evidence="8" type="ORF">GSOID_T00007153001</name>
</gene>
<comment type="cofactor">
    <cofactor evidence="5 6">
        <name>FAD</name>
        <dbReference type="ChEBI" id="CHEBI:57692"/>
    </cofactor>
</comment>
<keyword evidence="9" id="KW-1185">Reference proteome</keyword>
<feature type="transmembrane region" description="Helical" evidence="7">
    <location>
        <begin position="46"/>
        <end position="62"/>
    </location>
</feature>
<evidence type="ECO:0000256" key="4">
    <source>
        <dbReference type="ARBA" id="ARBA00023002"/>
    </source>
</evidence>
<dbReference type="EC" id="1.-.-.-" evidence="6"/>
<sequence length="503" mass="58272">MFTTVAIWLCCFYLSLCLISFTFNLWLKNSVVFTKEQSRYLKEQKFLIIGAGISGLAVGYFFKKFNFNFVIVERAQEIGGTWYLNRYPGAAVDVPSFLYQYSFFPKTDWPQSFNTSTELYRYLKKFAKWAELEDNIRFKTSVDDCEWDDEQKLWKVRLSQNQKSSDEYFNWTFVCTGSFNEPNKPKFENQKAFTGQIIHTGEWPENLSVVGKRVAVIGSGSSAAQTVPGLLDSGAREVVQFQRTASFIIPRLLGFKIPRIFQLLMKIYPFAFITRGFFWAFQESLFIGFEYHNSFLNKLLAKFAHWHRTSTVKDSVLREKLKPEEGVRFGCKRVIVSTAIYEAANDPRYSLNCSKISEFTSSGILTEDNKEIPVDIIVLATGFRVHFYPFLKWQMSKSPKTYNGTFDTQKPNLVYLLGPMTLLGNSSVIIMIESQIEFILRMLKQTSKLKSRVCLPKETSVQRWISNWEKRIDKSVWTRKYCSSWYQTGDSGVLKVESAICLI</sequence>
<dbReference type="PANTHER" id="PTHR42877:SF4">
    <property type="entry name" value="FAD_NAD(P)-BINDING DOMAIN-CONTAINING PROTEIN-RELATED"/>
    <property type="match status" value="1"/>
</dbReference>
<dbReference type="GO" id="GO:0005789">
    <property type="term" value="C:endoplasmic reticulum membrane"/>
    <property type="evidence" value="ECO:0007669"/>
    <property type="project" value="UniProtKB-SubCell"/>
</dbReference>
<dbReference type="Proteomes" id="UP000001307">
    <property type="component" value="Unassembled WGS sequence"/>
</dbReference>
<dbReference type="InterPro" id="IPR036188">
    <property type="entry name" value="FAD/NAD-bd_sf"/>
</dbReference>
<evidence type="ECO:0000313" key="8">
    <source>
        <dbReference type="EMBL" id="CBY14169.1"/>
    </source>
</evidence>
<name>E4XWX5_OIKDI</name>
<evidence type="ECO:0000256" key="5">
    <source>
        <dbReference type="PIRNR" id="PIRNR000332"/>
    </source>
</evidence>
<dbReference type="GO" id="GO:0004499">
    <property type="term" value="F:N,N-dimethylaniline monooxygenase activity"/>
    <property type="evidence" value="ECO:0007669"/>
    <property type="project" value="UniProtKB-UniRule"/>
</dbReference>
<keyword evidence="5" id="KW-0256">Endoplasmic reticulum</keyword>
<evidence type="ECO:0000256" key="1">
    <source>
        <dbReference type="ARBA" id="ARBA00010139"/>
    </source>
</evidence>
<keyword evidence="4 5" id="KW-0560">Oxidoreductase</keyword>
<evidence type="ECO:0000256" key="7">
    <source>
        <dbReference type="SAM" id="Phobius"/>
    </source>
</evidence>
<dbReference type="Gene3D" id="3.50.50.60">
    <property type="entry name" value="FAD/NAD(P)-binding domain"/>
    <property type="match status" value="2"/>
</dbReference>
<keyword evidence="2 5" id="KW-0285">Flavoprotein</keyword>
<comment type="similarity">
    <text evidence="1">Belongs to the FAD-binding monooxygenase family.</text>
</comment>
<dbReference type="AlphaFoldDB" id="E4XWX5"/>
<dbReference type="PRINTS" id="PR00370">
    <property type="entry name" value="FMOXYGENASE"/>
</dbReference>
<dbReference type="GO" id="GO:0050661">
    <property type="term" value="F:NADP binding"/>
    <property type="evidence" value="ECO:0007669"/>
    <property type="project" value="InterPro"/>
</dbReference>
<organism evidence="8">
    <name type="scientific">Oikopleura dioica</name>
    <name type="common">Tunicate</name>
    <dbReference type="NCBI Taxonomy" id="34765"/>
    <lineage>
        <taxon>Eukaryota</taxon>
        <taxon>Metazoa</taxon>
        <taxon>Chordata</taxon>
        <taxon>Tunicata</taxon>
        <taxon>Appendicularia</taxon>
        <taxon>Copelata</taxon>
        <taxon>Oikopleuridae</taxon>
        <taxon>Oikopleura</taxon>
    </lineage>
</organism>
<dbReference type="InterPro" id="IPR051209">
    <property type="entry name" value="FAD-bind_Monooxygenase_sf"/>
</dbReference>
<protein>
    <recommendedName>
        <fullName evidence="6">Flavin-containing monooxygenase</fullName>
        <ecNumber evidence="6">1.-.-.-</ecNumber>
    </recommendedName>
</protein>
<keyword evidence="3 5" id="KW-0274">FAD</keyword>
<dbReference type="InterPro" id="IPR000960">
    <property type="entry name" value="Flavin_mOase"/>
</dbReference>
<keyword evidence="5 6" id="KW-0503">Monooxygenase</keyword>
<keyword evidence="7" id="KW-0812">Transmembrane</keyword>
<dbReference type="OrthoDB" id="66881at2759"/>
<dbReference type="Pfam" id="PF00743">
    <property type="entry name" value="FMO-like"/>
    <property type="match status" value="1"/>
</dbReference>
<evidence type="ECO:0000256" key="2">
    <source>
        <dbReference type="ARBA" id="ARBA00022630"/>
    </source>
</evidence>
<proteinExistence type="inferred from homology"/>
<dbReference type="GO" id="GO:0050660">
    <property type="term" value="F:flavin adenine dinucleotide binding"/>
    <property type="evidence" value="ECO:0007669"/>
    <property type="project" value="InterPro"/>
</dbReference>
<reference evidence="8" key="1">
    <citation type="journal article" date="2010" name="Science">
        <title>Plasticity of animal genome architecture unmasked by rapid evolution of a pelagic tunicate.</title>
        <authorList>
            <person name="Denoeud F."/>
            <person name="Henriet S."/>
            <person name="Mungpakdee S."/>
            <person name="Aury J.M."/>
            <person name="Da Silva C."/>
            <person name="Brinkmann H."/>
            <person name="Mikhaleva J."/>
            <person name="Olsen L.C."/>
            <person name="Jubin C."/>
            <person name="Canestro C."/>
            <person name="Bouquet J.M."/>
            <person name="Danks G."/>
            <person name="Poulain J."/>
            <person name="Campsteijn C."/>
            <person name="Adamski M."/>
            <person name="Cross I."/>
            <person name="Yadetie F."/>
            <person name="Muffato M."/>
            <person name="Louis A."/>
            <person name="Butcher S."/>
            <person name="Tsagkogeorga G."/>
            <person name="Konrad A."/>
            <person name="Singh S."/>
            <person name="Jensen M.F."/>
            <person name="Cong E.H."/>
            <person name="Eikeseth-Otteraa H."/>
            <person name="Noel B."/>
            <person name="Anthouard V."/>
            <person name="Porcel B.M."/>
            <person name="Kachouri-Lafond R."/>
            <person name="Nishino A."/>
            <person name="Ugolini M."/>
            <person name="Chourrout P."/>
            <person name="Nishida H."/>
            <person name="Aasland R."/>
            <person name="Huzurbazar S."/>
            <person name="Westhof E."/>
            <person name="Delsuc F."/>
            <person name="Lehrach H."/>
            <person name="Reinhardt R."/>
            <person name="Weissenbach J."/>
            <person name="Roy S.W."/>
            <person name="Artiguenave F."/>
            <person name="Postlethwait J.H."/>
            <person name="Manak J.R."/>
            <person name="Thompson E.M."/>
            <person name="Jaillon O."/>
            <person name="Du Pasquier L."/>
            <person name="Boudinot P."/>
            <person name="Liberles D.A."/>
            <person name="Volff J.N."/>
            <person name="Philippe H."/>
            <person name="Lenhard B."/>
            <person name="Roest Crollius H."/>
            <person name="Wincker P."/>
            <person name="Chourrout D."/>
        </authorList>
    </citation>
    <scope>NUCLEOTIDE SEQUENCE [LARGE SCALE GENOMIC DNA]</scope>
</reference>
<dbReference type="InterPro" id="IPR020946">
    <property type="entry name" value="Flavin_mOase-like"/>
</dbReference>
<keyword evidence="7" id="KW-1133">Transmembrane helix</keyword>
<dbReference type="EMBL" id="FN653259">
    <property type="protein sequence ID" value="CBY14169.1"/>
    <property type="molecule type" value="Genomic_DNA"/>
</dbReference>